<reference evidence="1 2" key="2">
    <citation type="journal article" date="2018" name="Plant J.">
        <title>The Physcomitrella patens chromosome-scale assembly reveals moss genome structure and evolution.</title>
        <authorList>
            <person name="Lang D."/>
            <person name="Ullrich K.K."/>
            <person name="Murat F."/>
            <person name="Fuchs J."/>
            <person name="Jenkins J."/>
            <person name="Haas F.B."/>
            <person name="Piednoel M."/>
            <person name="Gundlach H."/>
            <person name="Van Bel M."/>
            <person name="Meyberg R."/>
            <person name="Vives C."/>
            <person name="Morata J."/>
            <person name="Symeonidi A."/>
            <person name="Hiss M."/>
            <person name="Muchero W."/>
            <person name="Kamisugi Y."/>
            <person name="Saleh O."/>
            <person name="Blanc G."/>
            <person name="Decker E.L."/>
            <person name="van Gessel N."/>
            <person name="Grimwood J."/>
            <person name="Hayes R.D."/>
            <person name="Graham S.W."/>
            <person name="Gunter L.E."/>
            <person name="McDaniel S.F."/>
            <person name="Hoernstein S.N.W."/>
            <person name="Larsson A."/>
            <person name="Li F.W."/>
            <person name="Perroud P.F."/>
            <person name="Phillips J."/>
            <person name="Ranjan P."/>
            <person name="Rokshar D.S."/>
            <person name="Rothfels C.J."/>
            <person name="Schneider L."/>
            <person name="Shu S."/>
            <person name="Stevenson D.W."/>
            <person name="Thummler F."/>
            <person name="Tillich M."/>
            <person name="Villarreal Aguilar J.C."/>
            <person name="Widiez T."/>
            <person name="Wong G.K."/>
            <person name="Wymore A."/>
            <person name="Zhang Y."/>
            <person name="Zimmer A.D."/>
            <person name="Quatrano R.S."/>
            <person name="Mayer K.F.X."/>
            <person name="Goodstein D."/>
            <person name="Casacuberta J.M."/>
            <person name="Vandepoele K."/>
            <person name="Reski R."/>
            <person name="Cuming A.C."/>
            <person name="Tuskan G.A."/>
            <person name="Maumus F."/>
            <person name="Salse J."/>
            <person name="Schmutz J."/>
            <person name="Rensing S.A."/>
        </authorList>
    </citation>
    <scope>NUCLEOTIDE SEQUENCE [LARGE SCALE GENOMIC DNA]</scope>
    <source>
        <strain evidence="1 2">cv. Gransden 2004</strain>
    </source>
</reference>
<keyword evidence="2" id="KW-1185">Reference proteome</keyword>
<dbReference type="EMBL" id="ABEU02000016">
    <property type="status" value="NOT_ANNOTATED_CDS"/>
    <property type="molecule type" value="Genomic_DNA"/>
</dbReference>
<proteinExistence type="predicted"/>
<dbReference type="AlphaFoldDB" id="A0A7I3ZWY7"/>
<reference evidence="1 2" key="1">
    <citation type="journal article" date="2008" name="Science">
        <title>The Physcomitrella genome reveals evolutionary insights into the conquest of land by plants.</title>
        <authorList>
            <person name="Rensing S."/>
            <person name="Lang D."/>
            <person name="Zimmer A."/>
            <person name="Terry A."/>
            <person name="Salamov A."/>
            <person name="Shapiro H."/>
            <person name="Nishiyama T."/>
            <person name="Perroud P.-F."/>
            <person name="Lindquist E."/>
            <person name="Kamisugi Y."/>
            <person name="Tanahashi T."/>
            <person name="Sakakibara K."/>
            <person name="Fujita T."/>
            <person name="Oishi K."/>
            <person name="Shin-I T."/>
            <person name="Kuroki Y."/>
            <person name="Toyoda A."/>
            <person name="Suzuki Y."/>
            <person name="Hashimoto A."/>
            <person name="Yamaguchi K."/>
            <person name="Sugano A."/>
            <person name="Kohara Y."/>
            <person name="Fujiyama A."/>
            <person name="Anterola A."/>
            <person name="Aoki S."/>
            <person name="Ashton N."/>
            <person name="Barbazuk W.B."/>
            <person name="Barker E."/>
            <person name="Bennetzen J."/>
            <person name="Bezanilla M."/>
            <person name="Blankenship R."/>
            <person name="Cho S.H."/>
            <person name="Dutcher S."/>
            <person name="Estelle M."/>
            <person name="Fawcett J.A."/>
            <person name="Gundlach H."/>
            <person name="Hanada K."/>
            <person name="Heyl A."/>
            <person name="Hicks K.A."/>
            <person name="Hugh J."/>
            <person name="Lohr M."/>
            <person name="Mayer K."/>
            <person name="Melkozernov A."/>
            <person name="Murata T."/>
            <person name="Nelson D."/>
            <person name="Pils B."/>
            <person name="Prigge M."/>
            <person name="Reiss B."/>
            <person name="Renner T."/>
            <person name="Rombauts S."/>
            <person name="Rushton P."/>
            <person name="Sanderfoot A."/>
            <person name="Schween G."/>
            <person name="Shiu S.-H."/>
            <person name="Stueber K."/>
            <person name="Theodoulou F.L."/>
            <person name="Tu H."/>
            <person name="Van de Peer Y."/>
            <person name="Verrier P.J."/>
            <person name="Waters E."/>
            <person name="Wood A."/>
            <person name="Yang L."/>
            <person name="Cove D."/>
            <person name="Cuming A."/>
            <person name="Hasebe M."/>
            <person name="Lucas S."/>
            <person name="Mishler D.B."/>
            <person name="Reski R."/>
            <person name="Grigoriev I."/>
            <person name="Quatrano R.S."/>
            <person name="Boore J.L."/>
        </authorList>
    </citation>
    <scope>NUCLEOTIDE SEQUENCE [LARGE SCALE GENOMIC DNA]</scope>
    <source>
        <strain evidence="1 2">cv. Gransden 2004</strain>
    </source>
</reference>
<organism evidence="1 2">
    <name type="scientific">Physcomitrium patens</name>
    <name type="common">Spreading-leaved earth moss</name>
    <name type="synonym">Physcomitrella patens</name>
    <dbReference type="NCBI Taxonomy" id="3218"/>
    <lineage>
        <taxon>Eukaryota</taxon>
        <taxon>Viridiplantae</taxon>
        <taxon>Streptophyta</taxon>
        <taxon>Embryophyta</taxon>
        <taxon>Bryophyta</taxon>
        <taxon>Bryophytina</taxon>
        <taxon>Bryopsida</taxon>
        <taxon>Funariidae</taxon>
        <taxon>Funariales</taxon>
        <taxon>Funariaceae</taxon>
        <taxon>Physcomitrium</taxon>
    </lineage>
</organism>
<dbReference type="Proteomes" id="UP000006727">
    <property type="component" value="Chromosome 16"/>
</dbReference>
<accession>A0A7I3ZWY7</accession>
<gene>
    <name evidence="1" type="primary">LOC112293441</name>
</gene>
<name>A0A7I3ZWY7_PHYPA</name>
<evidence type="ECO:0000313" key="2">
    <source>
        <dbReference type="Proteomes" id="UP000006727"/>
    </source>
</evidence>
<evidence type="ECO:0000313" key="1">
    <source>
        <dbReference type="EnsemblPlants" id="PAC:32986116.CDS.1"/>
    </source>
</evidence>
<dbReference type="Gramene" id="Pp3c16_25560V3.2">
    <property type="protein sequence ID" value="PAC:32986116.CDS.1"/>
    <property type="gene ID" value="Pp3c16_25560"/>
</dbReference>
<dbReference type="EnsemblPlants" id="Pp3c16_25560V3.2">
    <property type="protein sequence ID" value="PAC:32986116.CDS.1"/>
    <property type="gene ID" value="Pp3c16_25560"/>
</dbReference>
<protein>
    <submittedName>
        <fullName evidence="1">Uncharacterized protein</fullName>
    </submittedName>
</protein>
<reference evidence="1" key="3">
    <citation type="submission" date="2020-12" db="UniProtKB">
        <authorList>
            <consortium name="EnsemblPlants"/>
        </authorList>
    </citation>
    <scope>IDENTIFICATION</scope>
</reference>
<sequence length="79" mass="8681">MSNVGWQLWDLHLSVIKPVVAHLVDDIGSGTLSCILFSEESPVILHGGSRGWISALRFVSTRLPRNIFCCSQITCNQIG</sequence>